<evidence type="ECO:0000313" key="1">
    <source>
        <dbReference type="EMBL" id="MDE8651108.1"/>
    </source>
</evidence>
<evidence type="ECO:0000313" key="2">
    <source>
        <dbReference type="Proteomes" id="UP001216253"/>
    </source>
</evidence>
<dbReference type="Proteomes" id="UP001216253">
    <property type="component" value="Unassembled WGS sequence"/>
</dbReference>
<accession>A0ABT5WM34</accession>
<gene>
    <name evidence="1" type="ORF">PYV00_05180</name>
</gene>
<keyword evidence="2" id="KW-1185">Reference proteome</keyword>
<sequence length="167" mass="18506">MHIGDRYGQLFQMSYITRDMDAAIAHARDQLGITGFRRSESTIEVMSFGQKRTLSVKAAMADIGANQFEIIQPVAGATEIYTDEVDLGGHILNFHHVAIAVEGGYDNWARLLDDVRASGDEFAFLFPAEPDPQAKVCFCYVDTRQRIGHYTEYLWMDPALAGAAPAS</sequence>
<comment type="caution">
    <text evidence="1">The sequence shown here is derived from an EMBL/GenBank/DDBJ whole genome shotgun (WGS) entry which is preliminary data.</text>
</comment>
<protein>
    <submittedName>
        <fullName evidence="1">VOC family protein</fullName>
    </submittedName>
</protein>
<name>A0ABT5WM34_9SPHN</name>
<dbReference type="EMBL" id="JARESE010000015">
    <property type="protein sequence ID" value="MDE8651108.1"/>
    <property type="molecule type" value="Genomic_DNA"/>
</dbReference>
<reference evidence="1 2" key="1">
    <citation type="submission" date="2023-03" db="EMBL/GenBank/DDBJ databases">
        <title>NovoSphingobium album sp. nov. isolated from polycyclic aromatic hydrocarbons- and heavy-metal polluted soil.</title>
        <authorList>
            <person name="Liu Z."/>
            <person name="Wang K."/>
        </authorList>
    </citation>
    <scope>NUCLEOTIDE SEQUENCE [LARGE SCALE GENOMIC DNA]</scope>
    <source>
        <strain evidence="1 2">H3SJ31-1</strain>
    </source>
</reference>
<organism evidence="1 2">
    <name type="scientific">Novosphingobium album</name>
    <name type="common">ex Liu et al. 2023</name>
    <dbReference type="NCBI Taxonomy" id="3031130"/>
    <lineage>
        <taxon>Bacteria</taxon>
        <taxon>Pseudomonadati</taxon>
        <taxon>Pseudomonadota</taxon>
        <taxon>Alphaproteobacteria</taxon>
        <taxon>Sphingomonadales</taxon>
        <taxon>Sphingomonadaceae</taxon>
        <taxon>Novosphingobium</taxon>
    </lineage>
</organism>
<dbReference type="Gene3D" id="3.10.180.10">
    <property type="entry name" value="2,3-Dihydroxybiphenyl 1,2-Dioxygenase, domain 1"/>
    <property type="match status" value="1"/>
</dbReference>
<dbReference type="SUPFAM" id="SSF54593">
    <property type="entry name" value="Glyoxalase/Bleomycin resistance protein/Dihydroxybiphenyl dioxygenase"/>
    <property type="match status" value="1"/>
</dbReference>
<dbReference type="RefSeq" id="WP_275227207.1">
    <property type="nucleotide sequence ID" value="NZ_JARESE010000015.1"/>
</dbReference>
<dbReference type="InterPro" id="IPR029068">
    <property type="entry name" value="Glyas_Bleomycin-R_OHBP_Dase"/>
</dbReference>
<proteinExistence type="predicted"/>